<feature type="compositionally biased region" description="Polar residues" evidence="1">
    <location>
        <begin position="225"/>
        <end position="251"/>
    </location>
</feature>
<dbReference type="Proteomes" id="UP000792457">
    <property type="component" value="Unassembled WGS sequence"/>
</dbReference>
<sequence>MEGREGAGDKTRSARVSVSNENNVLLDPEVLTDFSTQALVLTALATLVKYTNDEGETRILYEYLAEASVVFPRVFPVIHSLLDAKLTTVLLSCHDQAILGAVQSIIQNMIACEDASQQQLHYLQSCGFGGLWRFAGPFTKSNCTAESAELFVNCLEAMVETCLPGGDDVETTELSQYLSMLSVSSNMNLSSSLSSLTLGSPTEKEQGRGEAASGGSCPGLDGMVGSSQPTPSSVAQAQQLMLHNSYSSAHQRSLKCSKGTKPKTK</sequence>
<evidence type="ECO:0008006" key="4">
    <source>
        <dbReference type="Google" id="ProtNLM"/>
    </source>
</evidence>
<dbReference type="AlphaFoldDB" id="A0A8K0KD54"/>
<protein>
    <recommendedName>
        <fullName evidence="4">Neurofibromin</fullName>
    </recommendedName>
</protein>
<comment type="caution">
    <text evidence="2">The sequence shown here is derived from an EMBL/GenBank/DDBJ whole genome shotgun (WGS) entry which is preliminary data.</text>
</comment>
<evidence type="ECO:0000313" key="3">
    <source>
        <dbReference type="Proteomes" id="UP000792457"/>
    </source>
</evidence>
<accession>A0A8K0KD54</accession>
<keyword evidence="3" id="KW-1185">Reference proteome</keyword>
<name>A0A8K0KD54_LADFU</name>
<evidence type="ECO:0000313" key="2">
    <source>
        <dbReference type="EMBL" id="KAG8232720.1"/>
    </source>
</evidence>
<dbReference type="EMBL" id="KZ308645">
    <property type="protein sequence ID" value="KAG8232720.1"/>
    <property type="molecule type" value="Genomic_DNA"/>
</dbReference>
<proteinExistence type="predicted"/>
<reference evidence="2" key="1">
    <citation type="submission" date="2013-04" db="EMBL/GenBank/DDBJ databases">
        <authorList>
            <person name="Qu J."/>
            <person name="Murali S.C."/>
            <person name="Bandaranaike D."/>
            <person name="Bellair M."/>
            <person name="Blankenburg K."/>
            <person name="Chao H."/>
            <person name="Dinh H."/>
            <person name="Doddapaneni H."/>
            <person name="Downs B."/>
            <person name="Dugan-Rocha S."/>
            <person name="Elkadiri S."/>
            <person name="Gnanaolivu R.D."/>
            <person name="Hernandez B."/>
            <person name="Javaid M."/>
            <person name="Jayaseelan J.C."/>
            <person name="Lee S."/>
            <person name="Li M."/>
            <person name="Ming W."/>
            <person name="Munidasa M."/>
            <person name="Muniz J."/>
            <person name="Nguyen L."/>
            <person name="Ongeri F."/>
            <person name="Osuji N."/>
            <person name="Pu L.-L."/>
            <person name="Puazo M."/>
            <person name="Qu C."/>
            <person name="Quiroz J."/>
            <person name="Raj R."/>
            <person name="Weissenberger G."/>
            <person name="Xin Y."/>
            <person name="Zou X."/>
            <person name="Han Y."/>
            <person name="Richards S."/>
            <person name="Worley K."/>
            <person name="Muzny D."/>
            <person name="Gibbs R."/>
        </authorList>
    </citation>
    <scope>NUCLEOTIDE SEQUENCE</scope>
    <source>
        <strain evidence="2">Sampled in the wild</strain>
    </source>
</reference>
<feature type="region of interest" description="Disordered" evidence="1">
    <location>
        <begin position="194"/>
        <end position="265"/>
    </location>
</feature>
<feature type="compositionally biased region" description="Basic residues" evidence="1">
    <location>
        <begin position="252"/>
        <end position="265"/>
    </location>
</feature>
<gene>
    <name evidence="2" type="ORF">J437_LFUL013313</name>
</gene>
<evidence type="ECO:0000256" key="1">
    <source>
        <dbReference type="SAM" id="MobiDB-lite"/>
    </source>
</evidence>
<organism evidence="2 3">
    <name type="scientific">Ladona fulva</name>
    <name type="common">Scarce chaser dragonfly</name>
    <name type="synonym">Libellula fulva</name>
    <dbReference type="NCBI Taxonomy" id="123851"/>
    <lineage>
        <taxon>Eukaryota</taxon>
        <taxon>Metazoa</taxon>
        <taxon>Ecdysozoa</taxon>
        <taxon>Arthropoda</taxon>
        <taxon>Hexapoda</taxon>
        <taxon>Insecta</taxon>
        <taxon>Pterygota</taxon>
        <taxon>Palaeoptera</taxon>
        <taxon>Odonata</taxon>
        <taxon>Epiprocta</taxon>
        <taxon>Anisoptera</taxon>
        <taxon>Libelluloidea</taxon>
        <taxon>Libellulidae</taxon>
        <taxon>Ladona</taxon>
    </lineage>
</organism>
<reference evidence="2" key="2">
    <citation type="submission" date="2017-10" db="EMBL/GenBank/DDBJ databases">
        <title>Ladona fulva Genome sequencing and assembly.</title>
        <authorList>
            <person name="Murali S."/>
            <person name="Richards S."/>
            <person name="Bandaranaike D."/>
            <person name="Bellair M."/>
            <person name="Blankenburg K."/>
            <person name="Chao H."/>
            <person name="Dinh H."/>
            <person name="Doddapaneni H."/>
            <person name="Dugan-Rocha S."/>
            <person name="Elkadiri S."/>
            <person name="Gnanaolivu R."/>
            <person name="Hernandez B."/>
            <person name="Skinner E."/>
            <person name="Javaid M."/>
            <person name="Lee S."/>
            <person name="Li M."/>
            <person name="Ming W."/>
            <person name="Munidasa M."/>
            <person name="Muniz J."/>
            <person name="Nguyen L."/>
            <person name="Hughes D."/>
            <person name="Osuji N."/>
            <person name="Pu L.-L."/>
            <person name="Puazo M."/>
            <person name="Qu C."/>
            <person name="Quiroz J."/>
            <person name="Raj R."/>
            <person name="Weissenberger G."/>
            <person name="Xin Y."/>
            <person name="Zou X."/>
            <person name="Han Y."/>
            <person name="Worley K."/>
            <person name="Muzny D."/>
            <person name="Gibbs R."/>
        </authorList>
    </citation>
    <scope>NUCLEOTIDE SEQUENCE</scope>
    <source>
        <strain evidence="2">Sampled in the wild</strain>
    </source>
</reference>
<dbReference type="OrthoDB" id="28245at2759"/>